<feature type="signal peptide" evidence="12">
    <location>
        <begin position="1"/>
        <end position="35"/>
    </location>
</feature>
<keyword evidence="15" id="KW-1185">Reference proteome</keyword>
<sequence length="465" mass="46276">MRPTGRRGRTLASRAGRGALAVLAASVLATTAAPAGALAPPEVVIGSPPADDPPGPEFPVKQDKGCLAAGVLPDSDLTRTPPPEEALDLDRARALSRGAGVTVAVIDTGVQPQPRLPNLIGGGDYVTPGGDGLSDCDAHGTLVAGIIGAADDPADGLTGVAPDARIISIRHHSGAFVPDGGSLDQAQRAAAEIRTLARAITRAANQGAGVITVSLPICMPVEQQLDQAMLSAAIGHAVHVRGALIVAGAGNTGSTGCQEQNPAIDPARPGDPRNWEKVRTIATPGWFAPTVLTVGFTTATGVPMPDSLAGPWVSVAAPGTGVESLGPGGSGLVNGVGSPDKLVPVGGASFAAAYVSGVAALLRSRFPNETPAEIAARLTASAHAPARGIDNAVGAGLIDPVAALGYRSPPRPPAGLFRGTPFTMPVPPRPADPVPAVAATVVVLAAVLLGVGGAAGASAVRRRRR</sequence>
<organism evidence="14 15">
    <name type="scientific">Nocardia jiangsuensis</name>
    <dbReference type="NCBI Taxonomy" id="1691563"/>
    <lineage>
        <taxon>Bacteria</taxon>
        <taxon>Bacillati</taxon>
        <taxon>Actinomycetota</taxon>
        <taxon>Actinomycetes</taxon>
        <taxon>Mycobacteriales</taxon>
        <taxon>Nocardiaceae</taxon>
        <taxon>Nocardia</taxon>
    </lineage>
</organism>
<dbReference type="Pfam" id="PF00082">
    <property type="entry name" value="Peptidase_S8"/>
    <property type="match status" value="1"/>
</dbReference>
<feature type="domain" description="Peptidase S8/S53" evidence="13">
    <location>
        <begin position="98"/>
        <end position="396"/>
    </location>
</feature>
<reference evidence="15" key="1">
    <citation type="journal article" date="2019" name="Int. J. Syst. Evol. Microbiol.">
        <title>The Global Catalogue of Microorganisms (GCM) 10K type strain sequencing project: providing services to taxonomists for standard genome sequencing and annotation.</title>
        <authorList>
            <consortium name="The Broad Institute Genomics Platform"/>
            <consortium name="The Broad Institute Genome Sequencing Center for Infectious Disease"/>
            <person name="Wu L."/>
            <person name="Ma J."/>
        </authorList>
    </citation>
    <scope>NUCLEOTIDE SEQUENCE [LARGE SCALE GENOMIC DNA]</scope>
    <source>
        <strain evidence="15">CGMCC 4.7330</strain>
    </source>
</reference>
<evidence type="ECO:0000256" key="6">
    <source>
        <dbReference type="ARBA" id="ARBA00022801"/>
    </source>
</evidence>
<feature type="active site" description="Charge relay system" evidence="10">
    <location>
        <position position="349"/>
    </location>
</feature>
<keyword evidence="4 10" id="KW-0645">Protease</keyword>
<comment type="subcellular location">
    <subcellularLocation>
        <location evidence="1">Cell membrane</location>
        <topology evidence="1">Single-pass membrane protein</topology>
    </subcellularLocation>
</comment>
<evidence type="ECO:0000256" key="12">
    <source>
        <dbReference type="SAM" id="SignalP"/>
    </source>
</evidence>
<keyword evidence="8 11" id="KW-1133">Transmembrane helix</keyword>
<protein>
    <submittedName>
        <fullName evidence="14">Type VII secretion-associated serine protease mycosin</fullName>
    </submittedName>
</protein>
<feature type="active site" description="Charge relay system" evidence="10">
    <location>
        <position position="107"/>
    </location>
</feature>
<dbReference type="PROSITE" id="PS51892">
    <property type="entry name" value="SUBTILASE"/>
    <property type="match status" value="1"/>
</dbReference>
<dbReference type="InterPro" id="IPR022398">
    <property type="entry name" value="Peptidase_S8_His-AS"/>
</dbReference>
<dbReference type="PANTHER" id="PTHR43806">
    <property type="entry name" value="PEPTIDASE S8"/>
    <property type="match status" value="1"/>
</dbReference>
<evidence type="ECO:0000256" key="7">
    <source>
        <dbReference type="ARBA" id="ARBA00022825"/>
    </source>
</evidence>
<evidence type="ECO:0000256" key="9">
    <source>
        <dbReference type="ARBA" id="ARBA00023136"/>
    </source>
</evidence>
<dbReference type="NCBIfam" id="TIGR03921">
    <property type="entry name" value="T7SS_mycosin"/>
    <property type="match status" value="1"/>
</dbReference>
<accession>A0ABV8DTT1</accession>
<keyword evidence="5 11" id="KW-0812">Transmembrane</keyword>
<dbReference type="EMBL" id="JBHSAX010000013">
    <property type="protein sequence ID" value="MFC3963064.1"/>
    <property type="molecule type" value="Genomic_DNA"/>
</dbReference>
<name>A0ABV8DTT1_9NOCA</name>
<dbReference type="SUPFAM" id="SSF52743">
    <property type="entry name" value="Subtilisin-like"/>
    <property type="match status" value="1"/>
</dbReference>
<dbReference type="InterPro" id="IPR023834">
    <property type="entry name" value="T7SS_pept_S8A_mycosin"/>
</dbReference>
<dbReference type="PRINTS" id="PR00723">
    <property type="entry name" value="SUBTILISIN"/>
</dbReference>
<dbReference type="PROSITE" id="PS00137">
    <property type="entry name" value="SUBTILASE_HIS"/>
    <property type="match status" value="1"/>
</dbReference>
<keyword evidence="6 10" id="KW-0378">Hydrolase</keyword>
<evidence type="ECO:0000313" key="14">
    <source>
        <dbReference type="EMBL" id="MFC3963064.1"/>
    </source>
</evidence>
<dbReference type="Proteomes" id="UP001595696">
    <property type="component" value="Unassembled WGS sequence"/>
</dbReference>
<evidence type="ECO:0000256" key="1">
    <source>
        <dbReference type="ARBA" id="ARBA00004162"/>
    </source>
</evidence>
<dbReference type="InterPro" id="IPR050131">
    <property type="entry name" value="Peptidase_S8_subtilisin-like"/>
</dbReference>
<evidence type="ECO:0000259" key="13">
    <source>
        <dbReference type="Pfam" id="PF00082"/>
    </source>
</evidence>
<evidence type="ECO:0000256" key="8">
    <source>
        <dbReference type="ARBA" id="ARBA00022989"/>
    </source>
</evidence>
<evidence type="ECO:0000256" key="3">
    <source>
        <dbReference type="ARBA" id="ARBA00022475"/>
    </source>
</evidence>
<keyword evidence="12" id="KW-0732">Signal</keyword>
<proteinExistence type="inferred from homology"/>
<dbReference type="InterPro" id="IPR015500">
    <property type="entry name" value="Peptidase_S8_subtilisin-rel"/>
</dbReference>
<evidence type="ECO:0000256" key="10">
    <source>
        <dbReference type="PROSITE-ProRule" id="PRU01240"/>
    </source>
</evidence>
<gene>
    <name evidence="14" type="primary">mycP</name>
    <name evidence="14" type="ORF">ACFO0B_13800</name>
</gene>
<feature type="chain" id="PRO_5047539125" evidence="12">
    <location>
        <begin position="36"/>
        <end position="465"/>
    </location>
</feature>
<evidence type="ECO:0000256" key="4">
    <source>
        <dbReference type="ARBA" id="ARBA00022670"/>
    </source>
</evidence>
<dbReference type="InterPro" id="IPR036852">
    <property type="entry name" value="Peptidase_S8/S53_dom_sf"/>
</dbReference>
<evidence type="ECO:0000256" key="11">
    <source>
        <dbReference type="SAM" id="Phobius"/>
    </source>
</evidence>
<keyword evidence="9 11" id="KW-0472">Membrane</keyword>
<feature type="active site" description="Charge relay system" evidence="10">
    <location>
        <position position="139"/>
    </location>
</feature>
<feature type="transmembrane region" description="Helical" evidence="11">
    <location>
        <begin position="436"/>
        <end position="460"/>
    </location>
</feature>
<dbReference type="RefSeq" id="WP_378612797.1">
    <property type="nucleotide sequence ID" value="NZ_JBHSAX010000013.1"/>
</dbReference>
<keyword evidence="3" id="KW-1003">Cell membrane</keyword>
<evidence type="ECO:0000256" key="5">
    <source>
        <dbReference type="ARBA" id="ARBA00022692"/>
    </source>
</evidence>
<dbReference type="PANTHER" id="PTHR43806:SF11">
    <property type="entry name" value="CEREVISIN-RELATED"/>
    <property type="match status" value="1"/>
</dbReference>
<evidence type="ECO:0000313" key="15">
    <source>
        <dbReference type="Proteomes" id="UP001595696"/>
    </source>
</evidence>
<comment type="similarity">
    <text evidence="2 10">Belongs to the peptidase S8 family.</text>
</comment>
<dbReference type="Gene3D" id="3.40.50.200">
    <property type="entry name" value="Peptidase S8/S53 domain"/>
    <property type="match status" value="1"/>
</dbReference>
<dbReference type="GO" id="GO:0008233">
    <property type="term" value="F:peptidase activity"/>
    <property type="evidence" value="ECO:0007669"/>
    <property type="project" value="UniProtKB-KW"/>
</dbReference>
<comment type="caution">
    <text evidence="14">The sequence shown here is derived from an EMBL/GenBank/DDBJ whole genome shotgun (WGS) entry which is preliminary data.</text>
</comment>
<keyword evidence="7 10" id="KW-0720">Serine protease</keyword>
<dbReference type="InterPro" id="IPR000209">
    <property type="entry name" value="Peptidase_S8/S53_dom"/>
</dbReference>
<evidence type="ECO:0000256" key="2">
    <source>
        <dbReference type="ARBA" id="ARBA00011073"/>
    </source>
</evidence>
<dbReference type="GO" id="GO:0006508">
    <property type="term" value="P:proteolysis"/>
    <property type="evidence" value="ECO:0007669"/>
    <property type="project" value="UniProtKB-KW"/>
</dbReference>